<evidence type="ECO:0000313" key="5">
    <source>
        <dbReference type="EMBL" id="KAF6001852.1"/>
    </source>
</evidence>
<proteinExistence type="predicted"/>
<dbReference type="InterPro" id="IPR007378">
    <property type="entry name" value="Tic22-like"/>
</dbReference>
<keyword evidence="3" id="KW-0934">Plastid</keyword>
<protein>
    <submittedName>
        <fullName evidence="5">Uncharacterized protein</fullName>
    </submittedName>
</protein>
<dbReference type="InterPro" id="IPR011990">
    <property type="entry name" value="TPR-like_helical_dom_sf"/>
</dbReference>
<gene>
    <name evidence="5" type="ORF">F1559_000217</name>
</gene>
<dbReference type="Gene3D" id="1.25.40.10">
    <property type="entry name" value="Tetratricopeptide repeat domain"/>
    <property type="match status" value="1"/>
</dbReference>
<dbReference type="EMBL" id="VWRR01000012">
    <property type="protein sequence ID" value="KAF6001852.1"/>
    <property type="molecule type" value="Genomic_DNA"/>
</dbReference>
<comment type="subcellular location">
    <subcellularLocation>
        <location evidence="1">Plastid</location>
        <location evidence="1">Chloroplast</location>
    </subcellularLocation>
</comment>
<dbReference type="AlphaFoldDB" id="A0A7J7IFG5"/>
<evidence type="ECO:0000313" key="6">
    <source>
        <dbReference type="Proteomes" id="UP000530660"/>
    </source>
</evidence>
<dbReference type="Gene3D" id="3.40.1350.100">
    <property type="match status" value="2"/>
</dbReference>
<feature type="region of interest" description="Disordered" evidence="4">
    <location>
        <begin position="458"/>
        <end position="505"/>
    </location>
</feature>
<feature type="compositionally biased region" description="Polar residues" evidence="4">
    <location>
        <begin position="469"/>
        <end position="486"/>
    </location>
</feature>
<feature type="region of interest" description="Disordered" evidence="4">
    <location>
        <begin position="600"/>
        <end position="626"/>
    </location>
</feature>
<evidence type="ECO:0000256" key="3">
    <source>
        <dbReference type="ARBA" id="ARBA00022640"/>
    </source>
</evidence>
<comment type="caution">
    <text evidence="5">The sequence shown here is derived from an EMBL/GenBank/DDBJ whole genome shotgun (WGS) entry which is preliminary data.</text>
</comment>
<dbReference type="GO" id="GO:0015031">
    <property type="term" value="P:protein transport"/>
    <property type="evidence" value="ECO:0007669"/>
    <property type="project" value="InterPro"/>
</dbReference>
<dbReference type="PANTHER" id="PTHR33926">
    <property type="entry name" value="PROTEIN TIC 22, CHLOROPLASTIC"/>
    <property type="match status" value="1"/>
</dbReference>
<dbReference type="OrthoDB" id="2423701at2759"/>
<dbReference type="Proteomes" id="UP000530660">
    <property type="component" value="Unassembled WGS sequence"/>
</dbReference>
<organism evidence="5 6">
    <name type="scientific">Cyanidiococcus yangmingshanensis</name>
    <dbReference type="NCBI Taxonomy" id="2690220"/>
    <lineage>
        <taxon>Eukaryota</taxon>
        <taxon>Rhodophyta</taxon>
        <taxon>Bangiophyceae</taxon>
        <taxon>Cyanidiales</taxon>
        <taxon>Cyanidiaceae</taxon>
        <taxon>Cyanidiococcus</taxon>
    </lineage>
</organism>
<keyword evidence="6" id="KW-1185">Reference proteome</keyword>
<dbReference type="SMART" id="SM00028">
    <property type="entry name" value="TPR"/>
    <property type="match status" value="2"/>
</dbReference>
<sequence>MQRGACGKAVRCYSRALELLERLHKEEHTSDARNLEETEALLLSNRAAALFNLQRFQEALADADRCTALRPQWSKAHRRRGQSLLHLGEFEAAADALQTAQQLAQEQWKQELASRGLDADTIIATYEKLTAEQGAPSDLGPETLASLPPKPATLQEIEAVSLFAALLCDLQAAMFVLPPEPALSLLRDCPVFTITDQHGQPFFITDEDGEQICSFYFDVSDAEQTIGWIQSQDEELGKRAQIVSVDLTRALRMVADTQRERFERTRRRGLKDGATAGISACTLPTHAFQFRPSLTAVETAVELWRAQEKALRENAGAEDQQTMDELEEITVENFNGIPIFQAKGLTLLQGNRQYVPLFFDKNDLDFAWTQLRSAAEEAVSSGRQIQHPNVEFNVGVPVPPDQVPEQCEIDVGTLEDVLRRMAQAAAEAADEFSVILFVPSRKSLEHLKRPFPLDELAKSEEDAERAQSAFASQTGTETANAISPSRATDESARAAESTTTLTPEQRKMLLQRLAMQRIAQSATLARNRVVAQRAAAAVAAAATDSDKKNADVGVRRDDRAGALNASSISTASEPLTAREIVLRGGDRETVRAYLEARLAQWKKPQQEQEPSLPKEERLSANTTETT</sequence>
<evidence type="ECO:0000256" key="4">
    <source>
        <dbReference type="SAM" id="MobiDB-lite"/>
    </source>
</evidence>
<evidence type="ECO:0000256" key="2">
    <source>
        <dbReference type="ARBA" id="ARBA00022528"/>
    </source>
</evidence>
<dbReference type="SUPFAM" id="SSF48452">
    <property type="entry name" value="TPR-like"/>
    <property type="match status" value="1"/>
</dbReference>
<name>A0A7J7IFG5_9RHOD</name>
<reference evidence="5 6" key="1">
    <citation type="journal article" date="2020" name="J. Phycol.">
        <title>Comparative genome analysis reveals Cyanidiococcus gen. nov., a new extremophilic red algal genus sister to Cyanidioschyzon (Cyanidioschyzonaceae, Rhodophyta).</title>
        <authorList>
            <person name="Liu S.-L."/>
            <person name="Chiang Y.-R."/>
            <person name="Yoon H.S."/>
            <person name="Fu H.-Y."/>
        </authorList>
    </citation>
    <scope>NUCLEOTIDE SEQUENCE [LARGE SCALE GENOMIC DNA]</scope>
    <source>
        <strain evidence="5 6">THAL066</strain>
    </source>
</reference>
<dbReference type="PANTHER" id="PTHR33926:SF4">
    <property type="entry name" value="PROTEIN TIC 22, CHLOROPLASTIC"/>
    <property type="match status" value="1"/>
</dbReference>
<keyword evidence="2" id="KW-0150">Chloroplast</keyword>
<dbReference type="InterPro" id="IPR019734">
    <property type="entry name" value="TPR_rpt"/>
</dbReference>
<accession>A0A7J7IFG5</accession>
<dbReference type="GO" id="GO:0009507">
    <property type="term" value="C:chloroplast"/>
    <property type="evidence" value="ECO:0007669"/>
    <property type="project" value="UniProtKB-SubCell"/>
</dbReference>
<evidence type="ECO:0000256" key="1">
    <source>
        <dbReference type="ARBA" id="ARBA00004229"/>
    </source>
</evidence>
<dbReference type="Pfam" id="PF04278">
    <property type="entry name" value="Tic22"/>
    <property type="match status" value="2"/>
</dbReference>